<dbReference type="EC" id="3.1.1.7" evidence="2"/>
<dbReference type="PRINTS" id="PR00878">
    <property type="entry name" value="CHOLNESTRASE"/>
</dbReference>
<keyword evidence="6" id="KW-0531">Neurotransmitter degradation</keyword>
<keyword evidence="4" id="KW-0719">Serine esterase</keyword>
<evidence type="ECO:0000259" key="15">
    <source>
        <dbReference type="Pfam" id="PF00135"/>
    </source>
</evidence>
<comment type="similarity">
    <text evidence="1">Belongs to the type-B carboxylesterase/lipase family.</text>
</comment>
<evidence type="ECO:0000256" key="9">
    <source>
        <dbReference type="ARBA" id="ARBA00023180"/>
    </source>
</evidence>
<dbReference type="InterPro" id="IPR000997">
    <property type="entry name" value="Cholinesterase"/>
</dbReference>
<accession>A0A836EVH9</accession>
<evidence type="ECO:0000259" key="16">
    <source>
        <dbReference type="Pfam" id="PF26215"/>
    </source>
</evidence>
<dbReference type="Pfam" id="PF26215">
    <property type="entry name" value="HTH_animal"/>
    <property type="match status" value="1"/>
</dbReference>
<evidence type="ECO:0000256" key="12">
    <source>
        <dbReference type="ARBA" id="ARBA00048484"/>
    </source>
</evidence>
<dbReference type="EMBL" id="JAANHZ010000305">
    <property type="protein sequence ID" value="KAG5312779.1"/>
    <property type="molecule type" value="Genomic_DNA"/>
</dbReference>
<evidence type="ECO:0000256" key="10">
    <source>
        <dbReference type="ARBA" id="ARBA00034103"/>
    </source>
</evidence>
<dbReference type="Proteomes" id="UP000667349">
    <property type="component" value="Unassembled WGS sequence"/>
</dbReference>
<dbReference type="CDD" id="cd00312">
    <property type="entry name" value="Esterase_lipase"/>
    <property type="match status" value="1"/>
</dbReference>
<dbReference type="GO" id="GO:0045202">
    <property type="term" value="C:synapse"/>
    <property type="evidence" value="ECO:0007669"/>
    <property type="project" value="UniProtKB-SubCell"/>
</dbReference>
<dbReference type="PROSITE" id="PS00941">
    <property type="entry name" value="CARBOXYLESTERASE_B_2"/>
    <property type="match status" value="1"/>
</dbReference>
<dbReference type="InterPro" id="IPR002018">
    <property type="entry name" value="CarbesteraseB"/>
</dbReference>
<evidence type="ECO:0000256" key="11">
    <source>
        <dbReference type="ARBA" id="ARBA00037263"/>
    </source>
</evidence>
<evidence type="ECO:0000256" key="6">
    <source>
        <dbReference type="ARBA" id="ARBA00022867"/>
    </source>
</evidence>
<organism evidence="17 18">
    <name type="scientific">Acromyrmex insinuator</name>
    <dbReference type="NCBI Taxonomy" id="230686"/>
    <lineage>
        <taxon>Eukaryota</taxon>
        <taxon>Metazoa</taxon>
        <taxon>Ecdysozoa</taxon>
        <taxon>Arthropoda</taxon>
        <taxon>Hexapoda</taxon>
        <taxon>Insecta</taxon>
        <taxon>Pterygota</taxon>
        <taxon>Neoptera</taxon>
        <taxon>Endopterygota</taxon>
        <taxon>Hymenoptera</taxon>
        <taxon>Apocrita</taxon>
        <taxon>Aculeata</taxon>
        <taxon>Formicoidea</taxon>
        <taxon>Formicidae</taxon>
        <taxon>Myrmicinae</taxon>
        <taxon>Acromyrmex</taxon>
    </lineage>
</organism>
<feature type="domain" description="Carboxylesterase type B" evidence="15">
    <location>
        <begin position="669"/>
        <end position="1180"/>
    </location>
</feature>
<dbReference type="GO" id="GO:0005886">
    <property type="term" value="C:plasma membrane"/>
    <property type="evidence" value="ECO:0007669"/>
    <property type="project" value="TreeGrafter"/>
</dbReference>
<evidence type="ECO:0000256" key="4">
    <source>
        <dbReference type="ARBA" id="ARBA00022487"/>
    </source>
</evidence>
<feature type="compositionally biased region" description="Basic and acidic residues" evidence="14">
    <location>
        <begin position="619"/>
        <end position="644"/>
    </location>
</feature>
<proteinExistence type="inferred from homology"/>
<keyword evidence="5" id="KW-0378">Hydrolase</keyword>
<dbReference type="PANTHER" id="PTHR43918:SF12">
    <property type="entry name" value="ACETYLCHOLINESTERASE 1"/>
    <property type="match status" value="1"/>
</dbReference>
<evidence type="ECO:0000256" key="5">
    <source>
        <dbReference type="ARBA" id="ARBA00022801"/>
    </source>
</evidence>
<dbReference type="InterPro" id="IPR050654">
    <property type="entry name" value="AChE-related_enzymes"/>
</dbReference>
<keyword evidence="7" id="KW-0770">Synapse</keyword>
<dbReference type="GO" id="GO:0006581">
    <property type="term" value="P:acetylcholine catabolic process"/>
    <property type="evidence" value="ECO:0007669"/>
    <property type="project" value="TreeGrafter"/>
</dbReference>
<evidence type="ECO:0000256" key="3">
    <source>
        <dbReference type="ARBA" id="ARBA00020419"/>
    </source>
</evidence>
<evidence type="ECO:0000256" key="1">
    <source>
        <dbReference type="ARBA" id="ARBA00005964"/>
    </source>
</evidence>
<dbReference type="SUPFAM" id="SSF53474">
    <property type="entry name" value="alpha/beta-Hydrolases"/>
    <property type="match status" value="1"/>
</dbReference>
<sequence>VVSLFINIPIDLASDNVIVRWDAISKKTKVPLDEFLIVFRMILNSTVFIFNKKIYKQIFGIRMGSPLSPVVANIMQDFEKMAIESVCDILDIFNSLHARLQFTMEIGLDGKISFLDMMLIIEERNLIFDIYHKATFSGRFLNFHSHHLLCHKRGVIYGVVDKIFCLYHPKFQQNNLIDAIKIFLQNEYSLHFIFSTIHNRIKYHINKINNLNKNKDDTEKKFFTIPYVNTISERFIPIVNMFNCKLAFTIPNTLRSFIRRGKDDLNITNFVRKNAISIFENFHKEFPITDSNGYKLSLFLHNIINDITPKAPFDVVSLFTNIPINLASDCVIKIWDFISKRTKIPLDEFMIAFRLISNSTFFMFNNKIYKQIYRTLMGLPLLPIVAMQDLKKIVILFYRYIDESINDIMGIFNSSHVRLQFTVEDIIYRIIDKIIRLCHNNLIDAINIFLNNGYPLTIPSRIKFHINNSKSSNNINVKDNKFFIILYVNSISEKFTPIVNMFNCRLAFTIPNTLKNLIKRETDKNLNLHLYQYIEENHNFKWDKVDILDIEPSYNKRLISFKRQARTLVVCLRAGTMSRNSSSWRTGRLEALLVLSLFLLLVLQPDPCLGSPSHRSRHHEHELHAAQEASHEDTRSSRSSEELPRPAALVGHSDDPLVVRTRKGMVRFGIPYAQKPVGPLRFRHPRPVERWSGVLNATTLPNSCVQILDTVFGDFSGAAMWNPNTPLNEDCLYVNVVVPRPRPRNAAVMVWIFGGGFYSGSATLDVYDHKTLVSEENVIVVSMQYRVASLGFLYFGTSDVPGNAGLFDQMMALQWVRDNIAAFGGNISPFRVTVHSKSFREYVGTLEGGGNKKSLSLKEGTCDSYSRHLFNQAIMQSGSATAPWAIISRDESIVRGIRLAEAVGCPHDRHNLREAIDCLLTKDAEELVKNEWGTLGICEFPFVPVIDGAFLDETPQRSLATTSFKKTNILMGSNTEEGFYFIIYYLTELFRIDGAEDVKVTRDQFISAVSELNPYVNQIGRHAIIYEYSDWLHPEDPHANRDALDKIVGDYQFTCNVNEFAGRYADTGHTVYMYYYKHRSRNNPWPRWTGVMHADEISYIFGEPLDPSKGYTHEEIQLSKRMMRYWANFAKTGDPNIDESGELSLAYWPSHTAVNKEYLTLDINSTEIGSGPRVRQCTFWKKYLPQLLGATSKLEVGSKETCGSTSLADSGATRILLILSLLLTGLTTLPHIQHDVRGIV</sequence>
<feature type="active site" description="Charge relay system" evidence="13">
    <location>
        <position position="1093"/>
    </location>
</feature>
<dbReference type="InterPro" id="IPR019819">
    <property type="entry name" value="Carboxylesterase_B_CS"/>
</dbReference>
<evidence type="ECO:0000313" key="18">
    <source>
        <dbReference type="Proteomes" id="UP000667349"/>
    </source>
</evidence>
<protein>
    <recommendedName>
        <fullName evidence="3">Acetylcholinesterase</fullName>
        <ecNumber evidence="2">3.1.1.7</ecNumber>
    </recommendedName>
</protein>
<keyword evidence="18" id="KW-1185">Reference proteome</keyword>
<comment type="catalytic activity">
    <reaction evidence="12">
        <text>acetylcholine + H2O = choline + acetate + H(+)</text>
        <dbReference type="Rhea" id="RHEA:17561"/>
        <dbReference type="ChEBI" id="CHEBI:15354"/>
        <dbReference type="ChEBI" id="CHEBI:15355"/>
        <dbReference type="ChEBI" id="CHEBI:15377"/>
        <dbReference type="ChEBI" id="CHEBI:15378"/>
        <dbReference type="ChEBI" id="CHEBI:30089"/>
        <dbReference type="EC" id="3.1.1.7"/>
    </reaction>
</comment>
<dbReference type="InterPro" id="IPR058912">
    <property type="entry name" value="HTH_animal"/>
</dbReference>
<evidence type="ECO:0000256" key="13">
    <source>
        <dbReference type="PIRSR" id="PIRSR600997-1"/>
    </source>
</evidence>
<evidence type="ECO:0000256" key="7">
    <source>
        <dbReference type="ARBA" id="ARBA00023018"/>
    </source>
</evidence>
<dbReference type="GO" id="GO:0005615">
    <property type="term" value="C:extracellular space"/>
    <property type="evidence" value="ECO:0007669"/>
    <property type="project" value="TreeGrafter"/>
</dbReference>
<evidence type="ECO:0000256" key="2">
    <source>
        <dbReference type="ARBA" id="ARBA00013276"/>
    </source>
</evidence>
<evidence type="ECO:0000256" key="14">
    <source>
        <dbReference type="SAM" id="MobiDB-lite"/>
    </source>
</evidence>
<name>A0A836EVH9_9HYME</name>
<dbReference type="GO" id="GO:0019695">
    <property type="term" value="P:choline metabolic process"/>
    <property type="evidence" value="ECO:0007669"/>
    <property type="project" value="TreeGrafter"/>
</dbReference>
<keyword evidence="8" id="KW-1015">Disulfide bond</keyword>
<feature type="domain" description="Helix-turn-helix" evidence="16">
    <location>
        <begin position="139"/>
        <end position="198"/>
    </location>
</feature>
<evidence type="ECO:0000313" key="17">
    <source>
        <dbReference type="EMBL" id="KAG5312779.1"/>
    </source>
</evidence>
<evidence type="ECO:0000256" key="8">
    <source>
        <dbReference type="ARBA" id="ARBA00023157"/>
    </source>
</evidence>
<feature type="active site" description="Acyl-ester intermediate" evidence="13">
    <location>
        <position position="838"/>
    </location>
</feature>
<feature type="region of interest" description="Disordered" evidence="14">
    <location>
        <begin position="611"/>
        <end position="649"/>
    </location>
</feature>
<keyword evidence="9" id="KW-0325">Glycoprotein</keyword>
<dbReference type="InterPro" id="IPR029058">
    <property type="entry name" value="AB_hydrolase_fold"/>
</dbReference>
<dbReference type="FunFam" id="3.40.50.1820:FF:000029">
    <property type="entry name" value="Acetylcholinesterase"/>
    <property type="match status" value="1"/>
</dbReference>
<feature type="non-terminal residue" evidence="17">
    <location>
        <position position="1240"/>
    </location>
</feature>
<comment type="caution">
    <text evidence="17">The sequence shown here is derived from an EMBL/GenBank/DDBJ whole genome shotgun (WGS) entry which is preliminary data.</text>
</comment>
<feature type="active site" description="Charge relay system" evidence="13">
    <location>
        <position position="977"/>
    </location>
</feature>
<dbReference type="GO" id="GO:0003990">
    <property type="term" value="F:acetylcholinesterase activity"/>
    <property type="evidence" value="ECO:0007669"/>
    <property type="project" value="UniProtKB-EC"/>
</dbReference>
<dbReference type="AlphaFoldDB" id="A0A836EVH9"/>
<dbReference type="PANTHER" id="PTHR43918">
    <property type="entry name" value="ACETYLCHOLINESTERASE"/>
    <property type="match status" value="1"/>
</dbReference>
<comment type="subcellular location">
    <subcellularLocation>
        <location evidence="10">Synapse</location>
    </subcellularLocation>
</comment>
<comment type="function">
    <text evidence="11">Rapidly hydrolyzes choline released into the synapse.</text>
</comment>
<dbReference type="Pfam" id="PF00135">
    <property type="entry name" value="COesterase"/>
    <property type="match status" value="1"/>
</dbReference>
<reference evidence="17" key="1">
    <citation type="submission" date="2020-02" db="EMBL/GenBank/DDBJ databases">
        <title>Relaxed selection underlies rapid genomic changes in the transitions from sociality to social parasitism in ants.</title>
        <authorList>
            <person name="Bi X."/>
        </authorList>
    </citation>
    <scope>NUCLEOTIDE SEQUENCE</scope>
    <source>
        <strain evidence="17">BGI-DK2013a</strain>
        <tissue evidence="17">Whole body</tissue>
    </source>
</reference>
<feature type="non-terminal residue" evidence="17">
    <location>
        <position position="1"/>
    </location>
</feature>
<dbReference type="Gene3D" id="3.40.50.1820">
    <property type="entry name" value="alpha/beta hydrolase"/>
    <property type="match status" value="1"/>
</dbReference>
<gene>
    <name evidence="17" type="primary">Ache1</name>
    <name evidence="17" type="ORF">G6Z75_0008412</name>
</gene>